<feature type="region of interest" description="Disordered" evidence="1">
    <location>
        <begin position="1"/>
        <end position="41"/>
    </location>
</feature>
<accession>J0D6Y0</accession>
<evidence type="ECO:0000313" key="3">
    <source>
        <dbReference type="Proteomes" id="UP000006514"/>
    </source>
</evidence>
<dbReference type="EMBL" id="JH687927">
    <property type="protein sequence ID" value="EJD34686.1"/>
    <property type="molecule type" value="Genomic_DNA"/>
</dbReference>
<dbReference type="InParanoid" id="J0D6Y0"/>
<sequence length="100" mass="10575">MSSQTQTNNAPAPQPALAVDTASVNTVPPEERDVELPSPISPSALDFGLRAPIAMEIRVQVEVHEVVETCIAGEVLDDFGVAREEVVSRCCATIADRASS</sequence>
<name>J0D6Y0_AURST</name>
<keyword evidence="3" id="KW-1185">Reference proteome</keyword>
<gene>
    <name evidence="2" type="ORF">AURDEDRAFT_131031</name>
</gene>
<dbReference type="Proteomes" id="UP000006514">
    <property type="component" value="Unassembled WGS sequence"/>
</dbReference>
<feature type="compositionally biased region" description="Polar residues" evidence="1">
    <location>
        <begin position="1"/>
        <end position="11"/>
    </location>
</feature>
<evidence type="ECO:0000256" key="1">
    <source>
        <dbReference type="SAM" id="MobiDB-lite"/>
    </source>
</evidence>
<protein>
    <submittedName>
        <fullName evidence="2">Uncharacterized protein</fullName>
    </submittedName>
</protein>
<proteinExistence type="predicted"/>
<evidence type="ECO:0000313" key="2">
    <source>
        <dbReference type="EMBL" id="EJD34686.1"/>
    </source>
</evidence>
<dbReference type="KEGG" id="adl:AURDEDRAFT_131031"/>
<dbReference type="AlphaFoldDB" id="J0D6Y0"/>
<organism evidence="2 3">
    <name type="scientific">Auricularia subglabra (strain TFB-10046 / SS5)</name>
    <name type="common">White-rot fungus</name>
    <name type="synonym">Auricularia delicata (strain TFB10046)</name>
    <dbReference type="NCBI Taxonomy" id="717982"/>
    <lineage>
        <taxon>Eukaryota</taxon>
        <taxon>Fungi</taxon>
        <taxon>Dikarya</taxon>
        <taxon>Basidiomycota</taxon>
        <taxon>Agaricomycotina</taxon>
        <taxon>Agaricomycetes</taxon>
        <taxon>Auriculariales</taxon>
        <taxon>Auriculariaceae</taxon>
        <taxon>Auricularia</taxon>
    </lineage>
</organism>
<reference evidence="3" key="1">
    <citation type="journal article" date="2012" name="Science">
        <title>The Paleozoic origin of enzymatic lignin decomposition reconstructed from 31 fungal genomes.</title>
        <authorList>
            <person name="Floudas D."/>
            <person name="Binder M."/>
            <person name="Riley R."/>
            <person name="Barry K."/>
            <person name="Blanchette R.A."/>
            <person name="Henrissat B."/>
            <person name="Martinez A.T."/>
            <person name="Otillar R."/>
            <person name="Spatafora J.W."/>
            <person name="Yadav J.S."/>
            <person name="Aerts A."/>
            <person name="Benoit I."/>
            <person name="Boyd A."/>
            <person name="Carlson A."/>
            <person name="Copeland A."/>
            <person name="Coutinho P.M."/>
            <person name="de Vries R.P."/>
            <person name="Ferreira P."/>
            <person name="Findley K."/>
            <person name="Foster B."/>
            <person name="Gaskell J."/>
            <person name="Glotzer D."/>
            <person name="Gorecki P."/>
            <person name="Heitman J."/>
            <person name="Hesse C."/>
            <person name="Hori C."/>
            <person name="Igarashi K."/>
            <person name="Jurgens J.A."/>
            <person name="Kallen N."/>
            <person name="Kersten P."/>
            <person name="Kohler A."/>
            <person name="Kuees U."/>
            <person name="Kumar T.K.A."/>
            <person name="Kuo A."/>
            <person name="LaButti K."/>
            <person name="Larrondo L.F."/>
            <person name="Lindquist E."/>
            <person name="Ling A."/>
            <person name="Lombard V."/>
            <person name="Lucas S."/>
            <person name="Lundell T."/>
            <person name="Martin R."/>
            <person name="McLaughlin D.J."/>
            <person name="Morgenstern I."/>
            <person name="Morin E."/>
            <person name="Murat C."/>
            <person name="Nagy L.G."/>
            <person name="Nolan M."/>
            <person name="Ohm R.A."/>
            <person name="Patyshakuliyeva A."/>
            <person name="Rokas A."/>
            <person name="Ruiz-Duenas F.J."/>
            <person name="Sabat G."/>
            <person name="Salamov A."/>
            <person name="Samejima M."/>
            <person name="Schmutz J."/>
            <person name="Slot J.C."/>
            <person name="St John F."/>
            <person name="Stenlid J."/>
            <person name="Sun H."/>
            <person name="Sun S."/>
            <person name="Syed K."/>
            <person name="Tsang A."/>
            <person name="Wiebenga A."/>
            <person name="Young D."/>
            <person name="Pisabarro A."/>
            <person name="Eastwood D.C."/>
            <person name="Martin F."/>
            <person name="Cullen D."/>
            <person name="Grigoriev I.V."/>
            <person name="Hibbett D.S."/>
        </authorList>
    </citation>
    <scope>NUCLEOTIDE SEQUENCE [LARGE SCALE GENOMIC DNA]</scope>
    <source>
        <strain evidence="3">TFB10046</strain>
    </source>
</reference>